<feature type="transmembrane region" description="Helical" evidence="2">
    <location>
        <begin position="206"/>
        <end position="224"/>
    </location>
</feature>
<feature type="transmembrane region" description="Helical" evidence="2">
    <location>
        <begin position="130"/>
        <end position="147"/>
    </location>
</feature>
<dbReference type="EMBL" id="BMHQ01000004">
    <property type="protein sequence ID" value="GGE12883.1"/>
    <property type="molecule type" value="Genomic_DNA"/>
</dbReference>
<name>A0A8J2VBT5_9BACL</name>
<reference evidence="3" key="2">
    <citation type="submission" date="2020-09" db="EMBL/GenBank/DDBJ databases">
        <authorList>
            <person name="Sun Q."/>
            <person name="Zhou Y."/>
        </authorList>
    </citation>
    <scope>NUCLEOTIDE SEQUENCE</scope>
    <source>
        <strain evidence="3">CGMCC 1.15179</strain>
    </source>
</reference>
<dbReference type="InterPro" id="IPR019286">
    <property type="entry name" value="DUF2339_TM"/>
</dbReference>
<feature type="transmembrane region" description="Helical" evidence="2">
    <location>
        <begin position="439"/>
        <end position="459"/>
    </location>
</feature>
<keyword evidence="2" id="KW-0812">Transmembrane</keyword>
<feature type="transmembrane region" description="Helical" evidence="2">
    <location>
        <begin position="230"/>
        <end position="248"/>
    </location>
</feature>
<reference evidence="3" key="1">
    <citation type="journal article" date="2014" name="Int. J. Syst. Evol. Microbiol.">
        <title>Complete genome sequence of Corynebacterium casei LMG S-19264T (=DSM 44701T), isolated from a smear-ripened cheese.</title>
        <authorList>
            <consortium name="US DOE Joint Genome Institute (JGI-PGF)"/>
            <person name="Walter F."/>
            <person name="Albersmeier A."/>
            <person name="Kalinowski J."/>
            <person name="Ruckert C."/>
        </authorList>
    </citation>
    <scope>NUCLEOTIDE SEQUENCE</scope>
    <source>
        <strain evidence="3">CGMCC 1.15179</strain>
    </source>
</reference>
<feature type="transmembrane region" description="Helical" evidence="2">
    <location>
        <begin position="255"/>
        <end position="273"/>
    </location>
</feature>
<gene>
    <name evidence="3" type="ORF">GCM10011571_12860</name>
</gene>
<feature type="transmembrane region" description="Helical" evidence="2">
    <location>
        <begin position="518"/>
        <end position="537"/>
    </location>
</feature>
<feature type="transmembrane region" description="Helical" evidence="2">
    <location>
        <begin position="154"/>
        <end position="175"/>
    </location>
</feature>
<dbReference type="RefSeq" id="WP_188647088.1">
    <property type="nucleotide sequence ID" value="NZ_BMHQ01000004.1"/>
</dbReference>
<dbReference type="PANTHER" id="PTHR38434">
    <property type="entry name" value="BLL2549 PROTEIN"/>
    <property type="match status" value="1"/>
</dbReference>
<evidence type="ECO:0000313" key="4">
    <source>
        <dbReference type="Proteomes" id="UP000625210"/>
    </source>
</evidence>
<sequence>MMDWLIAWVVLLLFCFFVLGGCVLYLLIRQRELAFKLQRLEQEWKQLPQVPSPPLEPSSVRPSETSRKFPASDEHVEPLFPSVPRWKESWELFIGGKLLNRIGSVMLFAGMVFFLQYAFKHEWIGEGTRVLLGGAVGVLLTLAGGKWQRKGMGVFGQGISGAGIAVLYSSVYASFNWYQLLPQWMALGLMSAVTVLALVHAFRYRALAMAFIGGIGGFLTPFMLAGDQSHAAGLLGYILILTAGLLWLSKQGERWELLSPFTLAGVVICWLLAEWLPGNAGIKEGFLTAYWLMLLGWERWILAGKSCYVSLHRVVSVVNALFWTGGTALALADSPDWASAVWYAMAAGVYGWAARLDAGRWEHRLYIIYSVSLLGCVLLWLSDGWLTLILWAVGAGVLHRKAVQMEAAYLWRTARVFLGLTAAGWLTETGLDPLADAPFLFNGRTLSLLFLMGVMVDAARRSRVLADRESRWWRTAFRIALALLGFLGCTAEVNGWFGPRMDDLESGSPLYTSWLNRYQLSLSGMWTLYSVLLMVLGMWRKQRLFRLSAIGLFGITLLKIVLLDLSFLDTLYRILAFLLFGTVLLVVSYVYQKRKDGFQHHL</sequence>
<feature type="transmembrane region" description="Helical" evidence="2">
    <location>
        <begin position="479"/>
        <end position="498"/>
    </location>
</feature>
<dbReference type="PANTHER" id="PTHR38434:SF1">
    <property type="entry name" value="BLL2549 PROTEIN"/>
    <property type="match status" value="1"/>
</dbReference>
<protein>
    <recommendedName>
        <fullName evidence="5">DUF2339 domain-containing protein</fullName>
    </recommendedName>
</protein>
<organism evidence="3 4">
    <name type="scientific">Marinithermofilum abyssi</name>
    <dbReference type="NCBI Taxonomy" id="1571185"/>
    <lineage>
        <taxon>Bacteria</taxon>
        <taxon>Bacillati</taxon>
        <taxon>Bacillota</taxon>
        <taxon>Bacilli</taxon>
        <taxon>Bacillales</taxon>
        <taxon>Thermoactinomycetaceae</taxon>
        <taxon>Marinithermofilum</taxon>
    </lineage>
</organism>
<keyword evidence="2" id="KW-1133">Transmembrane helix</keyword>
<dbReference type="Proteomes" id="UP000625210">
    <property type="component" value="Unassembled WGS sequence"/>
</dbReference>
<feature type="transmembrane region" description="Helical" evidence="2">
    <location>
        <begin position="285"/>
        <end position="302"/>
    </location>
</feature>
<evidence type="ECO:0000256" key="1">
    <source>
        <dbReference type="SAM" id="MobiDB-lite"/>
    </source>
</evidence>
<feature type="transmembrane region" description="Helical" evidence="2">
    <location>
        <begin position="337"/>
        <end position="354"/>
    </location>
</feature>
<accession>A0A8J2VBT5</accession>
<feature type="transmembrane region" description="Helical" evidence="2">
    <location>
        <begin position="6"/>
        <end position="28"/>
    </location>
</feature>
<feature type="transmembrane region" description="Helical" evidence="2">
    <location>
        <begin position="571"/>
        <end position="591"/>
    </location>
</feature>
<proteinExistence type="predicted"/>
<evidence type="ECO:0000313" key="3">
    <source>
        <dbReference type="EMBL" id="GGE12883.1"/>
    </source>
</evidence>
<feature type="transmembrane region" description="Helical" evidence="2">
    <location>
        <begin position="544"/>
        <end position="565"/>
    </location>
</feature>
<evidence type="ECO:0000256" key="2">
    <source>
        <dbReference type="SAM" id="Phobius"/>
    </source>
</evidence>
<evidence type="ECO:0008006" key="5">
    <source>
        <dbReference type="Google" id="ProtNLM"/>
    </source>
</evidence>
<feature type="transmembrane region" description="Helical" evidence="2">
    <location>
        <begin position="98"/>
        <end position="118"/>
    </location>
</feature>
<comment type="caution">
    <text evidence="3">The sequence shown here is derived from an EMBL/GenBank/DDBJ whole genome shotgun (WGS) entry which is preliminary data.</text>
</comment>
<feature type="transmembrane region" description="Helical" evidence="2">
    <location>
        <begin position="314"/>
        <end position="331"/>
    </location>
</feature>
<keyword evidence="2" id="KW-0472">Membrane</keyword>
<feature type="region of interest" description="Disordered" evidence="1">
    <location>
        <begin position="48"/>
        <end position="69"/>
    </location>
</feature>
<feature type="transmembrane region" description="Helical" evidence="2">
    <location>
        <begin position="366"/>
        <end position="393"/>
    </location>
</feature>
<dbReference type="AlphaFoldDB" id="A0A8J2VBT5"/>
<dbReference type="Pfam" id="PF10101">
    <property type="entry name" value="DUF2339"/>
    <property type="match status" value="1"/>
</dbReference>
<feature type="transmembrane region" description="Helical" evidence="2">
    <location>
        <begin position="181"/>
        <end position="199"/>
    </location>
</feature>
<keyword evidence="4" id="KW-1185">Reference proteome</keyword>